<evidence type="ECO:0000256" key="6">
    <source>
        <dbReference type="ARBA" id="ARBA00023125"/>
    </source>
</evidence>
<dbReference type="SUPFAM" id="SSF52172">
    <property type="entry name" value="CheY-like"/>
    <property type="match status" value="1"/>
</dbReference>
<evidence type="ECO:0000256" key="1">
    <source>
        <dbReference type="ARBA" id="ARBA00004496"/>
    </source>
</evidence>
<evidence type="ECO:0000313" key="11">
    <source>
        <dbReference type="EMBL" id="GIP15740.1"/>
    </source>
</evidence>
<keyword evidence="7" id="KW-0804">Transcription</keyword>
<dbReference type="PROSITE" id="PS00041">
    <property type="entry name" value="HTH_ARAC_FAMILY_1"/>
    <property type="match status" value="1"/>
</dbReference>
<keyword evidence="12" id="KW-1185">Reference proteome</keyword>
<dbReference type="InterPro" id="IPR001789">
    <property type="entry name" value="Sig_transdc_resp-reg_receiver"/>
</dbReference>
<feature type="domain" description="HTH araC/xylS-type" evidence="9">
    <location>
        <begin position="349"/>
        <end position="447"/>
    </location>
</feature>
<dbReference type="RefSeq" id="WP_213514018.1">
    <property type="nucleotide sequence ID" value="NZ_BOSE01000002.1"/>
</dbReference>
<reference evidence="11" key="1">
    <citation type="submission" date="2021-03" db="EMBL/GenBank/DDBJ databases">
        <title>Antimicrobial resistance genes in bacteria isolated from Japanese honey, and their potential for conferring macrolide and lincosamide resistance in the American foulbrood pathogen Paenibacillus larvae.</title>
        <authorList>
            <person name="Okamoto M."/>
            <person name="Kumagai M."/>
            <person name="Kanamori H."/>
            <person name="Takamatsu D."/>
        </authorList>
    </citation>
    <scope>NUCLEOTIDE SEQUENCE</scope>
    <source>
        <strain evidence="11">J40TS1</strain>
    </source>
</reference>
<evidence type="ECO:0008006" key="13">
    <source>
        <dbReference type="Google" id="ProtNLM"/>
    </source>
</evidence>
<evidence type="ECO:0000259" key="10">
    <source>
        <dbReference type="PROSITE" id="PS50110"/>
    </source>
</evidence>
<dbReference type="Proteomes" id="UP000683139">
    <property type="component" value="Unassembled WGS sequence"/>
</dbReference>
<dbReference type="InterPro" id="IPR018060">
    <property type="entry name" value="HTH_AraC"/>
</dbReference>
<keyword evidence="4" id="KW-0902">Two-component regulatory system</keyword>
<feature type="domain" description="Response regulatory" evidence="10">
    <location>
        <begin position="2"/>
        <end position="119"/>
    </location>
</feature>
<keyword evidence="3 8" id="KW-0597">Phosphoprotein</keyword>
<sequence>MKLLIVDDGQYVVEYLKHLLDWRSFGIEHVLTSTNSIEAKHILDDNGIDILITDIRMPEVSGIDLLEHIHQSKLKTKVIFLSGYSQFDYAQKAIRLGILDYLLKPVDKEDMEKAIAQAIKSIEAMPKAAAVNWQQFDGLGFLLSLLCETIAKEMAFEQCTGSLDASSFCFFKIADYKEIDEATIRDYNGGLSCFIWRTDQLLAGLVRHEDCKAIAERIANIKLSDEFQLSHTNRVRHQFYLFFHNENMGFADYASIQDTIQLPSMLESEGLRKAIMKRYAQLDNNKLKLLFLMELIASLYKSDSALYELNSIDWIFNELQQPDEVLQQILTAMSQHEKCKKLSNEHTIRMIHDYVEAHLGDGLSLEELGEHVHLHPVYLSKLYKQETGENLSAYISMKRLEKASRLLIESNLHVVDISQMVGYKKTQYFIKLFKEKYGVTPQQYRRQQFNG</sequence>
<dbReference type="PANTHER" id="PTHR42713">
    <property type="entry name" value="HISTIDINE KINASE-RELATED"/>
    <property type="match status" value="1"/>
</dbReference>
<dbReference type="GO" id="GO:0005737">
    <property type="term" value="C:cytoplasm"/>
    <property type="evidence" value="ECO:0007669"/>
    <property type="project" value="UniProtKB-SubCell"/>
</dbReference>
<dbReference type="GO" id="GO:0003700">
    <property type="term" value="F:DNA-binding transcription factor activity"/>
    <property type="evidence" value="ECO:0007669"/>
    <property type="project" value="InterPro"/>
</dbReference>
<feature type="modified residue" description="4-aspartylphosphate" evidence="8">
    <location>
        <position position="54"/>
    </location>
</feature>
<gene>
    <name evidence="11" type="ORF">J40TS1_13820</name>
</gene>
<dbReference type="InterPro" id="IPR011006">
    <property type="entry name" value="CheY-like_superfamily"/>
</dbReference>
<dbReference type="Pfam" id="PF00072">
    <property type="entry name" value="Response_reg"/>
    <property type="match status" value="1"/>
</dbReference>
<dbReference type="EMBL" id="BOSE01000002">
    <property type="protein sequence ID" value="GIP15740.1"/>
    <property type="molecule type" value="Genomic_DNA"/>
</dbReference>
<dbReference type="PRINTS" id="PR00032">
    <property type="entry name" value="HTHARAC"/>
</dbReference>
<dbReference type="SMART" id="SM00448">
    <property type="entry name" value="REC"/>
    <property type="match status" value="1"/>
</dbReference>
<dbReference type="GO" id="GO:0043565">
    <property type="term" value="F:sequence-specific DNA binding"/>
    <property type="evidence" value="ECO:0007669"/>
    <property type="project" value="InterPro"/>
</dbReference>
<dbReference type="AlphaFoldDB" id="A0A920CWX9"/>
<evidence type="ECO:0000259" key="9">
    <source>
        <dbReference type="PROSITE" id="PS01124"/>
    </source>
</evidence>
<dbReference type="InterPro" id="IPR009057">
    <property type="entry name" value="Homeodomain-like_sf"/>
</dbReference>
<accession>A0A920CWX9</accession>
<dbReference type="Pfam" id="PF12833">
    <property type="entry name" value="HTH_18"/>
    <property type="match status" value="1"/>
</dbReference>
<keyword evidence="6" id="KW-0238">DNA-binding</keyword>
<dbReference type="PROSITE" id="PS01124">
    <property type="entry name" value="HTH_ARAC_FAMILY_2"/>
    <property type="match status" value="1"/>
</dbReference>
<evidence type="ECO:0000256" key="2">
    <source>
        <dbReference type="ARBA" id="ARBA00022490"/>
    </source>
</evidence>
<protein>
    <recommendedName>
        <fullName evidence="13">DNA-binding response regulator</fullName>
    </recommendedName>
</protein>
<evidence type="ECO:0000313" key="12">
    <source>
        <dbReference type="Proteomes" id="UP000683139"/>
    </source>
</evidence>
<comment type="caution">
    <text evidence="11">The sequence shown here is derived from an EMBL/GenBank/DDBJ whole genome shotgun (WGS) entry which is preliminary data.</text>
</comment>
<dbReference type="InterPro" id="IPR020449">
    <property type="entry name" value="Tscrpt_reg_AraC-type_HTH"/>
</dbReference>
<proteinExistence type="predicted"/>
<dbReference type="PANTHER" id="PTHR42713:SF3">
    <property type="entry name" value="TRANSCRIPTIONAL REGULATORY PROTEIN HPTR"/>
    <property type="match status" value="1"/>
</dbReference>
<evidence type="ECO:0000256" key="7">
    <source>
        <dbReference type="ARBA" id="ARBA00023163"/>
    </source>
</evidence>
<evidence type="ECO:0000256" key="3">
    <source>
        <dbReference type="ARBA" id="ARBA00022553"/>
    </source>
</evidence>
<dbReference type="InterPro" id="IPR018062">
    <property type="entry name" value="HTH_AraC-typ_CS"/>
</dbReference>
<dbReference type="InterPro" id="IPR051552">
    <property type="entry name" value="HptR"/>
</dbReference>
<evidence type="ECO:0000256" key="5">
    <source>
        <dbReference type="ARBA" id="ARBA00023015"/>
    </source>
</evidence>
<organism evidence="11 12">
    <name type="scientific">Paenibacillus montaniterrae</name>
    <dbReference type="NCBI Taxonomy" id="429341"/>
    <lineage>
        <taxon>Bacteria</taxon>
        <taxon>Bacillati</taxon>
        <taxon>Bacillota</taxon>
        <taxon>Bacilli</taxon>
        <taxon>Bacillales</taxon>
        <taxon>Paenibacillaceae</taxon>
        <taxon>Paenibacillus</taxon>
    </lineage>
</organism>
<keyword evidence="2" id="KW-0963">Cytoplasm</keyword>
<name>A0A920CWX9_9BACL</name>
<dbReference type="PROSITE" id="PS50110">
    <property type="entry name" value="RESPONSE_REGULATORY"/>
    <property type="match status" value="1"/>
</dbReference>
<dbReference type="GO" id="GO:0000160">
    <property type="term" value="P:phosphorelay signal transduction system"/>
    <property type="evidence" value="ECO:0007669"/>
    <property type="project" value="UniProtKB-KW"/>
</dbReference>
<dbReference type="Gene3D" id="1.10.10.60">
    <property type="entry name" value="Homeodomain-like"/>
    <property type="match status" value="2"/>
</dbReference>
<dbReference type="SMART" id="SM00342">
    <property type="entry name" value="HTH_ARAC"/>
    <property type="match status" value="1"/>
</dbReference>
<comment type="subcellular location">
    <subcellularLocation>
        <location evidence="1">Cytoplasm</location>
    </subcellularLocation>
</comment>
<evidence type="ECO:0000256" key="8">
    <source>
        <dbReference type="PROSITE-ProRule" id="PRU00169"/>
    </source>
</evidence>
<keyword evidence="5" id="KW-0805">Transcription regulation</keyword>
<dbReference type="SUPFAM" id="SSF46689">
    <property type="entry name" value="Homeodomain-like"/>
    <property type="match status" value="2"/>
</dbReference>
<dbReference type="Gene3D" id="3.40.50.2300">
    <property type="match status" value="1"/>
</dbReference>
<evidence type="ECO:0000256" key="4">
    <source>
        <dbReference type="ARBA" id="ARBA00023012"/>
    </source>
</evidence>
<dbReference type="CDD" id="cd17536">
    <property type="entry name" value="REC_YesN-like"/>
    <property type="match status" value="1"/>
</dbReference>